<name>A0A9J5WB45_SOLCO</name>
<dbReference type="FunFam" id="1.25.40.10:FF:000343">
    <property type="entry name" value="Pentatricopeptide repeat-containing protein At3g58590"/>
    <property type="match status" value="1"/>
</dbReference>
<dbReference type="InterPro" id="IPR046848">
    <property type="entry name" value="E_motif"/>
</dbReference>
<dbReference type="InterPro" id="IPR011990">
    <property type="entry name" value="TPR-like_helical_dom_sf"/>
</dbReference>
<dbReference type="NCBIfam" id="TIGR00756">
    <property type="entry name" value="PPR"/>
    <property type="match status" value="5"/>
</dbReference>
<dbReference type="InterPro" id="IPR046960">
    <property type="entry name" value="PPR_At4g14850-like_plant"/>
</dbReference>
<evidence type="ECO:0000256" key="1">
    <source>
        <dbReference type="ARBA" id="ARBA00022737"/>
    </source>
</evidence>
<keyword evidence="4" id="KW-1185">Reference proteome</keyword>
<dbReference type="PANTHER" id="PTHR47926">
    <property type="entry name" value="PENTATRICOPEPTIDE REPEAT-CONTAINING PROTEIN"/>
    <property type="match status" value="1"/>
</dbReference>
<dbReference type="Pfam" id="PF13041">
    <property type="entry name" value="PPR_2"/>
    <property type="match status" value="1"/>
</dbReference>
<accession>A0A9J5WB45</accession>
<feature type="repeat" description="PPR" evidence="2">
    <location>
        <begin position="197"/>
        <end position="232"/>
    </location>
</feature>
<dbReference type="SUPFAM" id="SSF48452">
    <property type="entry name" value="TPR-like"/>
    <property type="match status" value="1"/>
</dbReference>
<dbReference type="EMBL" id="JACXVP010000012">
    <property type="protein sequence ID" value="KAG5572527.1"/>
    <property type="molecule type" value="Genomic_DNA"/>
</dbReference>
<dbReference type="GO" id="GO:0003723">
    <property type="term" value="F:RNA binding"/>
    <property type="evidence" value="ECO:0007669"/>
    <property type="project" value="InterPro"/>
</dbReference>
<dbReference type="Pfam" id="PF20431">
    <property type="entry name" value="E_motif"/>
    <property type="match status" value="1"/>
</dbReference>
<evidence type="ECO:0000313" key="3">
    <source>
        <dbReference type="EMBL" id="KAG5572527.1"/>
    </source>
</evidence>
<comment type="caution">
    <text evidence="3">The sequence shown here is derived from an EMBL/GenBank/DDBJ whole genome shotgun (WGS) entry which is preliminary data.</text>
</comment>
<dbReference type="Pfam" id="PF01535">
    <property type="entry name" value="PPR"/>
    <property type="match status" value="6"/>
</dbReference>
<feature type="repeat" description="PPR" evidence="2">
    <location>
        <begin position="299"/>
        <end position="333"/>
    </location>
</feature>
<reference evidence="3 4" key="1">
    <citation type="submission" date="2020-09" db="EMBL/GenBank/DDBJ databases">
        <title>De no assembly of potato wild relative species, Solanum commersonii.</title>
        <authorList>
            <person name="Cho K."/>
        </authorList>
    </citation>
    <scope>NUCLEOTIDE SEQUENCE [LARGE SCALE GENOMIC DNA]</scope>
    <source>
        <strain evidence="3">LZ3.2</strain>
        <tissue evidence="3">Leaf</tissue>
    </source>
</reference>
<organism evidence="3 4">
    <name type="scientific">Solanum commersonii</name>
    <name type="common">Commerson's wild potato</name>
    <name type="synonym">Commerson's nightshade</name>
    <dbReference type="NCBI Taxonomy" id="4109"/>
    <lineage>
        <taxon>Eukaryota</taxon>
        <taxon>Viridiplantae</taxon>
        <taxon>Streptophyta</taxon>
        <taxon>Embryophyta</taxon>
        <taxon>Tracheophyta</taxon>
        <taxon>Spermatophyta</taxon>
        <taxon>Magnoliopsida</taxon>
        <taxon>eudicotyledons</taxon>
        <taxon>Gunneridae</taxon>
        <taxon>Pentapetalae</taxon>
        <taxon>asterids</taxon>
        <taxon>lamiids</taxon>
        <taxon>Solanales</taxon>
        <taxon>Solanaceae</taxon>
        <taxon>Solanoideae</taxon>
        <taxon>Solaneae</taxon>
        <taxon>Solanum</taxon>
    </lineage>
</organism>
<dbReference type="FunFam" id="1.25.40.10:FF:000427">
    <property type="entry name" value="Pentatricopeptide repeat-containing protein chloroplastic"/>
    <property type="match status" value="1"/>
</dbReference>
<sequence length="691" mass="77736">MVRLPSKLKPPKPKTLISLLTSQTQKSLHHTFSPSLLQTYKLFNHFTQILSHAITSGYFTNPFISSQLLHHCLSNSDFTLTFSHTLFTQIPNPNVFSWNFLIRAYSHSSFPQEAISLYNQMMQKSLILDNFTFPFVLKACGRLISFHKGLEVHCVSLKLGFEFDVFVQNSLIYMYFQCGIVEFAQKVFDFIPDSVRDVVTWNSMISGYLQSGCCYLAVKVFGKLLRKSDVRLNDVSIVSALTACARTELLDVGKKIHGLIVVYGVVMDVFLGSSLVDMYTKCGCLEDAKTVFDRLLDKNIVCWTSMIAGYLKCDMCKEAIELFREMLMAGVMAEPATIACVVSACGHSGALDLGRWMHNYSERSGIEMNLIVKNSLIDMYSKCGLVDKALEVFHSLTNKDVYSWSMMISGLAMNARSEEALQLFLLMEGSREVSPNEVTFLGILFACSHGGFVDEGFYYFEKMTRRYKFSPGIEHYGCLVDLLGRANLLVEAMYLIGSMPIQADAVIWRSLLFACSRHGNVELAEVAAKKINELEPEKCGAHVLLSNAYASASRWKDVKMVRRNMGAEGIQKQPGCSFIEIDGFVHEFLVADRTHCQVDIICDTLLAMNVVLKSRAPELTDYGLQKSFCFKAKIFPTNSPQRGYFATKNPVQDHPKRMKKVSALRVHSKRGNIEHPYNVDSVCTLIRSSAI</sequence>
<evidence type="ECO:0008006" key="5">
    <source>
        <dbReference type="Google" id="ProtNLM"/>
    </source>
</evidence>
<evidence type="ECO:0000256" key="2">
    <source>
        <dbReference type="PROSITE-ProRule" id="PRU00708"/>
    </source>
</evidence>
<dbReference type="AlphaFoldDB" id="A0A9J5WB45"/>
<dbReference type="InterPro" id="IPR002885">
    <property type="entry name" value="PPR_rpt"/>
</dbReference>
<proteinExistence type="predicted"/>
<dbReference type="OrthoDB" id="185373at2759"/>
<dbReference type="Proteomes" id="UP000824120">
    <property type="component" value="Chromosome 12"/>
</dbReference>
<evidence type="ECO:0000313" key="4">
    <source>
        <dbReference type="Proteomes" id="UP000824120"/>
    </source>
</evidence>
<gene>
    <name evidence="3" type="ORF">H5410_062293</name>
</gene>
<dbReference type="GO" id="GO:0009451">
    <property type="term" value="P:RNA modification"/>
    <property type="evidence" value="ECO:0007669"/>
    <property type="project" value="InterPro"/>
</dbReference>
<protein>
    <recommendedName>
        <fullName evidence="5">Pentatricopeptide repeat-containing protein</fullName>
    </recommendedName>
</protein>
<keyword evidence="1" id="KW-0677">Repeat</keyword>
<dbReference type="Gene3D" id="1.25.40.10">
    <property type="entry name" value="Tetratricopeptide repeat domain"/>
    <property type="match status" value="4"/>
</dbReference>
<dbReference type="PANTHER" id="PTHR47926:SF345">
    <property type="entry name" value="(WILD MALAYSIAN BANANA) HYPOTHETICAL PROTEIN"/>
    <property type="match status" value="1"/>
</dbReference>
<feature type="repeat" description="PPR" evidence="2">
    <location>
        <begin position="94"/>
        <end position="128"/>
    </location>
</feature>
<dbReference type="PROSITE" id="PS51375">
    <property type="entry name" value="PPR"/>
    <property type="match status" value="4"/>
</dbReference>
<feature type="repeat" description="PPR" evidence="2">
    <location>
        <begin position="369"/>
        <end position="403"/>
    </location>
</feature>
<dbReference type="FunFam" id="1.25.40.10:FF:000184">
    <property type="entry name" value="Pentatricopeptide repeat-containing protein, chloroplastic"/>
    <property type="match status" value="1"/>
</dbReference>